<evidence type="ECO:0000256" key="5">
    <source>
        <dbReference type="PIRNR" id="PIRNR005426"/>
    </source>
</evidence>
<proteinExistence type="inferred from homology"/>
<dbReference type="Pfam" id="PF00881">
    <property type="entry name" value="Nitroreductase"/>
    <property type="match status" value="1"/>
</dbReference>
<keyword evidence="4 5" id="KW-0560">Oxidoreductase</keyword>
<dbReference type="CDD" id="cd02146">
    <property type="entry name" value="NfsA-like"/>
    <property type="match status" value="1"/>
</dbReference>
<dbReference type="PANTHER" id="PTHR43425:SF2">
    <property type="entry name" value="OXYGEN-INSENSITIVE NADPH NITROREDUCTASE"/>
    <property type="match status" value="1"/>
</dbReference>
<keyword evidence="2 5" id="KW-0285">Flavoprotein</keyword>
<dbReference type="InterPro" id="IPR000415">
    <property type="entry name" value="Nitroreductase-like"/>
</dbReference>
<dbReference type="PIRSF" id="PIRSF005426">
    <property type="entry name" value="Frp"/>
    <property type="match status" value="1"/>
</dbReference>
<protein>
    <submittedName>
        <fullName evidence="7">NADPH-dependent oxidoreductase</fullName>
    </submittedName>
</protein>
<evidence type="ECO:0000313" key="7">
    <source>
        <dbReference type="EMBL" id="GLT21779.1"/>
    </source>
</evidence>
<evidence type="ECO:0000259" key="6">
    <source>
        <dbReference type="Pfam" id="PF00881"/>
    </source>
</evidence>
<dbReference type="EMBL" id="BSPX01000013">
    <property type="protein sequence ID" value="GLT21779.1"/>
    <property type="molecule type" value="Genomic_DNA"/>
</dbReference>
<name>A0ABQ6F930_9RHOO</name>
<dbReference type="RefSeq" id="WP_284187172.1">
    <property type="nucleotide sequence ID" value="NZ_BSPX01000013.1"/>
</dbReference>
<dbReference type="InterPro" id="IPR016446">
    <property type="entry name" value="Flavin_OxRdtase_Frp"/>
</dbReference>
<evidence type="ECO:0000313" key="8">
    <source>
        <dbReference type="Proteomes" id="UP001157167"/>
    </source>
</evidence>
<evidence type="ECO:0000256" key="2">
    <source>
        <dbReference type="ARBA" id="ARBA00022630"/>
    </source>
</evidence>
<evidence type="ECO:0000256" key="4">
    <source>
        <dbReference type="ARBA" id="ARBA00023002"/>
    </source>
</evidence>
<keyword evidence="5" id="KW-0521">NADP</keyword>
<dbReference type="PANTHER" id="PTHR43425">
    <property type="entry name" value="OXYGEN-INSENSITIVE NADPH NITROREDUCTASE"/>
    <property type="match status" value="1"/>
</dbReference>
<organism evidence="7 8">
    <name type="scientific">Zoogloea oryzae</name>
    <dbReference type="NCBI Taxonomy" id="310767"/>
    <lineage>
        <taxon>Bacteria</taxon>
        <taxon>Pseudomonadati</taxon>
        <taxon>Pseudomonadota</taxon>
        <taxon>Betaproteobacteria</taxon>
        <taxon>Rhodocyclales</taxon>
        <taxon>Zoogloeaceae</taxon>
        <taxon>Zoogloea</taxon>
    </lineage>
</organism>
<feature type="domain" description="Nitroreductase" evidence="6">
    <location>
        <begin position="36"/>
        <end position="189"/>
    </location>
</feature>
<gene>
    <name evidence="7" type="ORF">GCM10007933_12330</name>
</gene>
<keyword evidence="8" id="KW-1185">Reference proteome</keyword>
<sequence length="277" mass="29270">MNAPTPNQQALYQARYGSPEPAVPAAGSPIIDHLLAHRSVRAYLPDPVSDDQLAAIVAAAQSAASSSNLHAWSVVAVRDPERKARLSIMAGDQPHIRQAPLFLVWLADLARLEQVATTAGEAHAALDYLEMLQVGFIDASLAAQNAVTAAESLGLGTVYIGGIRNQPEAVAAELQLPPRTVAVFGLCVGTPDPAQPAAVKPRPPQSVVLHHETYSLPAQAAGLAEYDGAMTAFYASQGMKVRGTWSNHSAKRIRDAAALTGRDRLVEALNARGFPLK</sequence>
<comment type="caution">
    <text evidence="7">The sequence shown here is derived from an EMBL/GenBank/DDBJ whole genome shotgun (WGS) entry which is preliminary data.</text>
</comment>
<dbReference type="InterPro" id="IPR029479">
    <property type="entry name" value="Nitroreductase"/>
</dbReference>
<evidence type="ECO:0000256" key="1">
    <source>
        <dbReference type="ARBA" id="ARBA00008366"/>
    </source>
</evidence>
<dbReference type="Gene3D" id="3.40.109.10">
    <property type="entry name" value="NADH Oxidase"/>
    <property type="match status" value="1"/>
</dbReference>
<keyword evidence="3 5" id="KW-0288">FMN</keyword>
<dbReference type="SUPFAM" id="SSF55469">
    <property type="entry name" value="FMN-dependent nitroreductase-like"/>
    <property type="match status" value="1"/>
</dbReference>
<dbReference type="Proteomes" id="UP001157167">
    <property type="component" value="Unassembled WGS sequence"/>
</dbReference>
<evidence type="ECO:0000256" key="3">
    <source>
        <dbReference type="ARBA" id="ARBA00022643"/>
    </source>
</evidence>
<accession>A0ABQ6F930</accession>
<comment type="similarity">
    <text evidence="1 5">Belongs to the flavin oxidoreductase frp family.</text>
</comment>
<reference evidence="8" key="1">
    <citation type="journal article" date="2019" name="Int. J. Syst. Evol. Microbiol.">
        <title>The Global Catalogue of Microorganisms (GCM) 10K type strain sequencing project: providing services to taxonomists for standard genome sequencing and annotation.</title>
        <authorList>
            <consortium name="The Broad Institute Genomics Platform"/>
            <consortium name="The Broad Institute Genome Sequencing Center for Infectious Disease"/>
            <person name="Wu L."/>
            <person name="Ma J."/>
        </authorList>
    </citation>
    <scope>NUCLEOTIDE SEQUENCE [LARGE SCALE GENOMIC DNA]</scope>
    <source>
        <strain evidence="8">NBRC 102407</strain>
    </source>
</reference>